<gene>
    <name evidence="1" type="ORF">C6V83_01805</name>
</gene>
<dbReference type="Pfam" id="PF06078">
    <property type="entry name" value="DUF937"/>
    <property type="match status" value="1"/>
</dbReference>
<dbReference type="InterPro" id="IPR009282">
    <property type="entry name" value="DUF937"/>
</dbReference>
<keyword evidence="2" id="KW-1185">Reference proteome</keyword>
<dbReference type="OrthoDB" id="3577641at2"/>
<accession>A0A2S0KC18</accession>
<dbReference type="Proteomes" id="UP000239814">
    <property type="component" value="Chromosome"/>
</dbReference>
<proteinExistence type="predicted"/>
<dbReference type="KEGG" id="git:C6V83_01805"/>
<protein>
    <recommendedName>
        <fullName evidence="3">DUF937 domain-containing protein</fullName>
    </recommendedName>
</protein>
<dbReference type="EMBL" id="CP027433">
    <property type="protein sequence ID" value="AVL99218.1"/>
    <property type="molecule type" value="Genomic_DNA"/>
</dbReference>
<reference evidence="1 2" key="1">
    <citation type="submission" date="2018-03" db="EMBL/GenBank/DDBJ databases">
        <title>Characteristics and genome of n-alkane degrading marine bacteria Gordonia iterans isolated from crude oil contaminated in Tae-an, South Korea.</title>
        <authorList>
            <person name="Lee S.-S."/>
            <person name="Kim H."/>
        </authorList>
    </citation>
    <scope>NUCLEOTIDE SEQUENCE [LARGE SCALE GENOMIC DNA]</scope>
    <source>
        <strain evidence="1 2">Co17</strain>
    </source>
</reference>
<dbReference type="RefSeq" id="WP_105940954.1">
    <property type="nucleotide sequence ID" value="NZ_CP027433.1"/>
</dbReference>
<organism evidence="1 2">
    <name type="scientific">Gordonia iterans</name>
    <dbReference type="NCBI Taxonomy" id="1004901"/>
    <lineage>
        <taxon>Bacteria</taxon>
        <taxon>Bacillati</taxon>
        <taxon>Actinomycetota</taxon>
        <taxon>Actinomycetes</taxon>
        <taxon>Mycobacteriales</taxon>
        <taxon>Gordoniaceae</taxon>
        <taxon>Gordonia</taxon>
    </lineage>
</organism>
<name>A0A2S0KC18_9ACTN</name>
<dbReference type="AlphaFoldDB" id="A0A2S0KC18"/>
<sequence length="196" mass="18812">MADLNDLLNRLPIDDLATKVGASPDDVRAAAAAALPTMVAGLAAQTGSEESSAALAGALEKHDDGLADGAIDVEKVDTADGQKIVGKLFGDQQDSVAQGISGAVPAAAVDQGLVKKLLPILAPIVLSYVMSQFGGAKGGTQTDGGLGDLLGGMLGGGNKSSGGGLGDLLGSVLGGGGGKGGDNPLGSILGGILGGK</sequence>
<evidence type="ECO:0000313" key="1">
    <source>
        <dbReference type="EMBL" id="AVL99218.1"/>
    </source>
</evidence>
<evidence type="ECO:0000313" key="2">
    <source>
        <dbReference type="Proteomes" id="UP000239814"/>
    </source>
</evidence>
<evidence type="ECO:0008006" key="3">
    <source>
        <dbReference type="Google" id="ProtNLM"/>
    </source>
</evidence>